<dbReference type="CDD" id="cd17323">
    <property type="entry name" value="MFS_Tpo1_MDR_like"/>
    <property type="match status" value="1"/>
</dbReference>
<sequence length="1086" mass="120319">MKTQNQQLEAQEHVHAHTDTEKCHTEEVRETTAVDIEHVEVDNDPREWSPLLKWTILIIIANGAFIAGLATTIYNPGIANIKRDLDAQDWQISLSLSIYILLSGIFPMAWSLVSEIYGRKAVYVVSLALATVGCIVAALAQTTSVLIGMRCLQSIGTCSVMAVGQGTLADIFDPHERGQKMGIFYAGPLLGPAVGPIIGGILTQYLSWRATFWCLVVWTGITAVGFIYPFRETFRKERSITYQTALLKRQDKQPNVSSSDPKQDLNRIKSKAESTAEELKEMKLSFTDLNPIPPIKAILSRWNNFLIILTSGLIYGFSYSIQYSATLVLEDQYGYSALYVGLVLLSFGIGALLGSVLGGRYSDYRLRKEKSLHTGNVPAEVRLRSTLPALPLIPLAAIAFGWLAQYRCHIATLCVALFFCGFLHVWIYTSVMAYNADANNGRVVMAAACNSLSRGLFAFIFAEICVPVRNSIGDGGLYSLWTGLWVIMGGIIVLVMLKDLAEVEALRTAAVTSTDPHPSGIKKIQAYAAQLVWMGGKFPIDIGTDFTWYPSLGYDTSKPMSQNNIRFELANVLFNLGALYCQLAVNSNRSTADGLKTAANYFMLAAGVMSHLKTNIIPGMRSTAPDDMDPMTLECLENLLLAQAQECVWQKAIKDGLKDGSIAKLAAKVSDLYVDASDCGIKSDSVSSEWIHHMSVKHHHFAAAAQYRASCDCLEKGKYGEEVARLKDALACANEALKEGRYVEKGVLSDLNVLKNKVQDDLQRAEKDNDMIYLQPVPPKAELKSLDRANMVTAKVPQEASEPISFLGEGAPLGRPLFAKLVPYSVHVAASIYVSRRDDTINSVINELEGLTQRVHELMSSLNLPGSLQALEKPLGLPPGLVSHAEEIRQQNGPNRLKRAMEDIDKLKTNDRRTFQEGVNLLQTEAAEDEQLRTKYGTDRWNRMLSSEAAQRLYGQIHEYEGYFKSAESSDATVRQNGVKHEAQADDVNPELLKEASRLEREYPMQKIEAVQFEDFFDRRLQRYETDKELPEQERREQERMPPAVAASGPVNAAWTPDMGIKFGSITTPSKSNATYDASRPLKFSK</sequence>
<feature type="region of interest" description="Disordered" evidence="2">
    <location>
        <begin position="1065"/>
        <end position="1086"/>
    </location>
</feature>
<accession>A0A5N6L2K9</accession>
<feature type="transmembrane region" description="Helical" evidence="3">
    <location>
        <begin position="410"/>
        <end position="431"/>
    </location>
</feature>
<evidence type="ECO:0000256" key="2">
    <source>
        <dbReference type="SAM" id="MobiDB-lite"/>
    </source>
</evidence>
<dbReference type="Gene3D" id="1.20.140.50">
    <property type="entry name" value="alix/aip1 like domains"/>
    <property type="match status" value="1"/>
</dbReference>
<feature type="transmembrane region" description="Helical" evidence="3">
    <location>
        <begin position="92"/>
        <end position="110"/>
    </location>
</feature>
<dbReference type="PANTHER" id="PTHR23030">
    <property type="entry name" value="PCD6 INTERACTING PROTEIN-RELATED"/>
    <property type="match status" value="1"/>
</dbReference>
<feature type="transmembrane region" description="Helical" evidence="3">
    <location>
        <begin position="305"/>
        <end position="325"/>
    </location>
</feature>
<dbReference type="InterPro" id="IPR025304">
    <property type="entry name" value="ALIX_V_dom"/>
</dbReference>
<dbReference type="GO" id="GO:0022857">
    <property type="term" value="F:transmembrane transporter activity"/>
    <property type="evidence" value="ECO:0007669"/>
    <property type="project" value="InterPro"/>
</dbReference>
<evidence type="ECO:0000256" key="3">
    <source>
        <dbReference type="SAM" id="Phobius"/>
    </source>
</evidence>
<gene>
    <name evidence="6" type="ORF">FH972_025840</name>
</gene>
<dbReference type="GO" id="GO:0016020">
    <property type="term" value="C:membrane"/>
    <property type="evidence" value="ECO:0007669"/>
    <property type="project" value="UniProtKB-SubCell"/>
</dbReference>
<evidence type="ECO:0008006" key="8">
    <source>
        <dbReference type="Google" id="ProtNLM"/>
    </source>
</evidence>
<evidence type="ECO:0000313" key="6">
    <source>
        <dbReference type="EMBL" id="KAB8606209.1"/>
    </source>
</evidence>
<dbReference type="InterPro" id="IPR020846">
    <property type="entry name" value="MFS_dom"/>
</dbReference>
<evidence type="ECO:0000313" key="7">
    <source>
        <dbReference type="Proteomes" id="UP000327013"/>
    </source>
</evidence>
<dbReference type="OrthoDB" id="64867at2759"/>
<feature type="domain" description="Major facilitator superfamily (MFS) profile" evidence="4">
    <location>
        <begin position="56"/>
        <end position="501"/>
    </location>
</feature>
<dbReference type="Pfam" id="PF13949">
    <property type="entry name" value="ALIX_LYPXL_bnd"/>
    <property type="match status" value="1"/>
</dbReference>
<evidence type="ECO:0000256" key="1">
    <source>
        <dbReference type="ARBA" id="ARBA00004141"/>
    </source>
</evidence>
<feature type="transmembrane region" description="Helical" evidence="3">
    <location>
        <begin position="476"/>
        <end position="497"/>
    </location>
</feature>
<organism evidence="6 7">
    <name type="scientific">Carpinus fangiana</name>
    <dbReference type="NCBI Taxonomy" id="176857"/>
    <lineage>
        <taxon>Eukaryota</taxon>
        <taxon>Viridiplantae</taxon>
        <taxon>Streptophyta</taxon>
        <taxon>Embryophyta</taxon>
        <taxon>Tracheophyta</taxon>
        <taxon>Spermatophyta</taxon>
        <taxon>Magnoliopsida</taxon>
        <taxon>eudicotyledons</taxon>
        <taxon>Gunneridae</taxon>
        <taxon>Pentapetalae</taxon>
        <taxon>rosids</taxon>
        <taxon>fabids</taxon>
        <taxon>Fagales</taxon>
        <taxon>Betulaceae</taxon>
        <taxon>Carpinus</taxon>
    </lineage>
</organism>
<dbReference type="Pfam" id="PF07690">
    <property type="entry name" value="MFS_1"/>
    <property type="match status" value="1"/>
</dbReference>
<feature type="region of interest" description="Disordered" evidence="2">
    <location>
        <begin position="1025"/>
        <end position="1053"/>
    </location>
</feature>
<name>A0A5N6L2K9_9ROSI</name>
<dbReference type="InterPro" id="IPR011701">
    <property type="entry name" value="MFS"/>
</dbReference>
<keyword evidence="3" id="KW-0472">Membrane</keyword>
<dbReference type="InterPro" id="IPR036259">
    <property type="entry name" value="MFS_trans_sf"/>
</dbReference>
<feature type="transmembrane region" description="Helical" evidence="3">
    <location>
        <begin position="51"/>
        <end position="71"/>
    </location>
</feature>
<feature type="compositionally biased region" description="Polar residues" evidence="2">
    <location>
        <begin position="1065"/>
        <end position="1076"/>
    </location>
</feature>
<feature type="transmembrane region" description="Helical" evidence="3">
    <location>
        <begin position="443"/>
        <end position="464"/>
    </location>
</feature>
<protein>
    <recommendedName>
        <fullName evidence="8">Major facilitator superfamily (MFS) profile domain-containing protein</fullName>
    </recommendedName>
</protein>
<dbReference type="Gene3D" id="1.20.1250.20">
    <property type="entry name" value="MFS general substrate transporter like domains"/>
    <property type="match status" value="1"/>
</dbReference>
<comment type="subcellular location">
    <subcellularLocation>
        <location evidence="1">Membrane</location>
        <topology evidence="1">Multi-pass membrane protein</topology>
    </subcellularLocation>
</comment>
<proteinExistence type="predicted"/>
<dbReference type="Gene3D" id="1.20.1720.10">
    <property type="entry name" value="Multidrug resistance protein D"/>
    <property type="match status" value="1"/>
</dbReference>
<dbReference type="AlphaFoldDB" id="A0A5N6L2K9"/>
<dbReference type="EMBL" id="VIBQ01000072">
    <property type="protein sequence ID" value="KAB8606209.1"/>
    <property type="molecule type" value="Genomic_DNA"/>
</dbReference>
<dbReference type="PROSITE" id="PS50850">
    <property type="entry name" value="MFS"/>
    <property type="match status" value="1"/>
</dbReference>
<keyword evidence="3" id="KW-0812">Transmembrane</keyword>
<reference evidence="6 7" key="1">
    <citation type="submission" date="2019-06" db="EMBL/GenBank/DDBJ databases">
        <title>A chromosomal-level reference genome of Carpinus fangiana (Coryloideae, Betulaceae).</title>
        <authorList>
            <person name="Yang X."/>
            <person name="Wang Z."/>
            <person name="Zhang L."/>
            <person name="Hao G."/>
            <person name="Liu J."/>
            <person name="Yang Y."/>
        </authorList>
    </citation>
    <scope>NUCLEOTIDE SEQUENCE [LARGE SCALE GENOMIC DNA]</scope>
    <source>
        <strain evidence="6">Cfa_2016G</strain>
        <tissue evidence="6">Leaf</tissue>
    </source>
</reference>
<keyword evidence="3" id="KW-1133">Transmembrane helix</keyword>
<dbReference type="GO" id="GO:0005768">
    <property type="term" value="C:endosome"/>
    <property type="evidence" value="ECO:0007669"/>
    <property type="project" value="TreeGrafter"/>
</dbReference>
<dbReference type="Pfam" id="PF03097">
    <property type="entry name" value="BRO1"/>
    <property type="match status" value="1"/>
</dbReference>
<feature type="transmembrane region" description="Helical" evidence="3">
    <location>
        <begin position="337"/>
        <end position="362"/>
    </location>
</feature>
<feature type="transmembrane region" description="Helical" evidence="3">
    <location>
        <begin position="210"/>
        <end position="230"/>
    </location>
</feature>
<dbReference type="Proteomes" id="UP000327013">
    <property type="component" value="Unassembled WGS sequence"/>
</dbReference>
<feature type="domain" description="BRO1" evidence="5">
    <location>
        <begin position="498"/>
        <end position="855"/>
    </location>
</feature>
<keyword evidence="7" id="KW-1185">Reference proteome</keyword>
<feature type="region of interest" description="Disordered" evidence="2">
    <location>
        <begin position="1"/>
        <end position="25"/>
    </location>
</feature>
<dbReference type="CDD" id="cd09241">
    <property type="entry name" value="BRO1_ScRim20-like"/>
    <property type="match status" value="1"/>
</dbReference>
<comment type="caution">
    <text evidence="6">The sequence shown here is derived from an EMBL/GenBank/DDBJ whole genome shotgun (WGS) entry which is preliminary data.</text>
</comment>
<dbReference type="PROSITE" id="PS51180">
    <property type="entry name" value="BRO1"/>
    <property type="match status" value="1"/>
</dbReference>
<evidence type="ECO:0000259" key="5">
    <source>
        <dbReference type="PROSITE" id="PS51180"/>
    </source>
</evidence>
<feature type="transmembrane region" description="Helical" evidence="3">
    <location>
        <begin position="122"/>
        <end position="140"/>
    </location>
</feature>
<feature type="transmembrane region" description="Helical" evidence="3">
    <location>
        <begin position="183"/>
        <end position="204"/>
    </location>
</feature>
<dbReference type="InterPro" id="IPR038499">
    <property type="entry name" value="BRO1_sf"/>
</dbReference>
<dbReference type="PANTHER" id="PTHR23030:SF39">
    <property type="entry name" value="PROGRAMMED CELL DEATH 6-INTERACTING PROTEIN"/>
    <property type="match status" value="1"/>
</dbReference>
<dbReference type="SUPFAM" id="SSF103473">
    <property type="entry name" value="MFS general substrate transporter"/>
    <property type="match status" value="1"/>
</dbReference>
<feature type="compositionally biased region" description="Basic and acidic residues" evidence="2">
    <location>
        <begin position="1025"/>
        <end position="1040"/>
    </location>
</feature>
<feature type="compositionally biased region" description="Basic and acidic residues" evidence="2">
    <location>
        <begin position="10"/>
        <end position="25"/>
    </location>
</feature>
<dbReference type="Gene3D" id="1.25.40.280">
    <property type="entry name" value="alix/aip1 like domains"/>
    <property type="match status" value="1"/>
</dbReference>
<evidence type="ECO:0000259" key="4">
    <source>
        <dbReference type="PROSITE" id="PS50850"/>
    </source>
</evidence>
<dbReference type="InterPro" id="IPR004328">
    <property type="entry name" value="BRO1_dom"/>
</dbReference>
<dbReference type="SMART" id="SM01041">
    <property type="entry name" value="BRO1"/>
    <property type="match status" value="1"/>
</dbReference>